<dbReference type="CDD" id="cd00586">
    <property type="entry name" value="4HBT"/>
    <property type="match status" value="1"/>
</dbReference>
<reference evidence="3 4" key="1">
    <citation type="submission" date="2019-08" db="EMBL/GenBank/DDBJ databases">
        <authorList>
            <person name="Seo Y.L."/>
        </authorList>
    </citation>
    <scope>NUCLEOTIDE SEQUENCE [LARGE SCALE GENOMIC DNA]</scope>
    <source>
        <strain evidence="3 4">MaA-C15</strain>
    </source>
</reference>
<accession>A0A5D4H014</accession>
<comment type="similarity">
    <text evidence="1">Belongs to the 4-hydroxybenzoyl-CoA thioesterase family.</text>
</comment>
<proteinExistence type="inferred from homology"/>
<organism evidence="3 4">
    <name type="scientific">Neoaquamicrobium microcysteis</name>
    <dbReference type="NCBI Taxonomy" id="2682781"/>
    <lineage>
        <taxon>Bacteria</taxon>
        <taxon>Pseudomonadati</taxon>
        <taxon>Pseudomonadota</taxon>
        <taxon>Alphaproteobacteria</taxon>
        <taxon>Hyphomicrobiales</taxon>
        <taxon>Phyllobacteriaceae</taxon>
        <taxon>Neoaquamicrobium</taxon>
    </lineage>
</organism>
<dbReference type="GO" id="GO:0047617">
    <property type="term" value="F:fatty acyl-CoA hydrolase activity"/>
    <property type="evidence" value="ECO:0007669"/>
    <property type="project" value="TreeGrafter"/>
</dbReference>
<evidence type="ECO:0000256" key="2">
    <source>
        <dbReference type="ARBA" id="ARBA00022801"/>
    </source>
</evidence>
<dbReference type="AlphaFoldDB" id="A0A5D4H014"/>
<evidence type="ECO:0000256" key="1">
    <source>
        <dbReference type="ARBA" id="ARBA00005953"/>
    </source>
</evidence>
<keyword evidence="4" id="KW-1185">Reference proteome</keyword>
<gene>
    <name evidence="3" type="ORF">FY036_05415</name>
</gene>
<name>A0A5D4H014_9HYPH</name>
<dbReference type="PANTHER" id="PTHR31793">
    <property type="entry name" value="4-HYDROXYBENZOYL-COA THIOESTERASE FAMILY MEMBER"/>
    <property type="match status" value="1"/>
</dbReference>
<dbReference type="EMBL" id="VSZS01000056">
    <property type="protein sequence ID" value="TYR34341.1"/>
    <property type="molecule type" value="Genomic_DNA"/>
</dbReference>
<sequence length="146" mass="16154">MRAPPGTRADYIHFRAHTTRWSDNDVYGHLNNVVHYKLFDTTVNEWLIRNGLLDTKNSSAIGLVAETGCRYHGELSYPQGVVAGMKVTKLGTSSVRYEIALFADESDIAAAEGFFVHVYVDARTRKPCPIPEATRAALQGLVKEAS</sequence>
<dbReference type="InterPro" id="IPR029069">
    <property type="entry name" value="HotDog_dom_sf"/>
</dbReference>
<evidence type="ECO:0000313" key="4">
    <source>
        <dbReference type="Proteomes" id="UP000323258"/>
    </source>
</evidence>
<reference evidence="3 4" key="2">
    <citation type="submission" date="2019-09" db="EMBL/GenBank/DDBJ databases">
        <title>Mesorhizobium sp. MaA-C15 isolated from Microcystis aeruginosa.</title>
        <authorList>
            <person name="Jeong S.E."/>
            <person name="Jin H.M."/>
            <person name="Jeon C.O."/>
        </authorList>
    </citation>
    <scope>NUCLEOTIDE SEQUENCE [LARGE SCALE GENOMIC DNA]</scope>
    <source>
        <strain evidence="3 4">MaA-C15</strain>
    </source>
</reference>
<comment type="caution">
    <text evidence="3">The sequence shown here is derived from an EMBL/GenBank/DDBJ whole genome shotgun (WGS) entry which is preliminary data.</text>
</comment>
<protein>
    <submittedName>
        <fullName evidence="3">Acyl-CoA thioesterase</fullName>
    </submittedName>
</protein>
<keyword evidence="2" id="KW-0378">Hydrolase</keyword>
<dbReference type="OrthoDB" id="9799036at2"/>
<dbReference type="Gene3D" id="3.10.129.10">
    <property type="entry name" value="Hotdog Thioesterase"/>
    <property type="match status" value="1"/>
</dbReference>
<dbReference type="PANTHER" id="PTHR31793:SF27">
    <property type="entry name" value="NOVEL THIOESTERASE SUPERFAMILY DOMAIN AND SAPOSIN A-TYPE DOMAIN CONTAINING PROTEIN (0610012H03RIK)"/>
    <property type="match status" value="1"/>
</dbReference>
<evidence type="ECO:0000313" key="3">
    <source>
        <dbReference type="EMBL" id="TYR34341.1"/>
    </source>
</evidence>
<dbReference type="Pfam" id="PF13279">
    <property type="entry name" value="4HBT_2"/>
    <property type="match status" value="1"/>
</dbReference>
<dbReference type="InterPro" id="IPR050563">
    <property type="entry name" value="4-hydroxybenzoyl-CoA_TE"/>
</dbReference>
<dbReference type="SUPFAM" id="SSF54637">
    <property type="entry name" value="Thioesterase/thiol ester dehydrase-isomerase"/>
    <property type="match status" value="1"/>
</dbReference>
<dbReference type="RefSeq" id="WP_148913680.1">
    <property type="nucleotide sequence ID" value="NZ_VSZS01000056.1"/>
</dbReference>
<dbReference type="Proteomes" id="UP000323258">
    <property type="component" value="Unassembled WGS sequence"/>
</dbReference>